<dbReference type="EMBL" id="DSEU01000017">
    <property type="protein sequence ID" value="HEM66517.1"/>
    <property type="molecule type" value="Genomic_DNA"/>
</dbReference>
<name>A0A7J2U2J0_9CREN</name>
<evidence type="ECO:0000313" key="1">
    <source>
        <dbReference type="EMBL" id="HEM66517.1"/>
    </source>
</evidence>
<reference evidence="1" key="1">
    <citation type="journal article" date="2020" name="mSystems">
        <title>Genome- and Community-Level Interaction Insights into Carbon Utilization and Element Cycling Functions of Hydrothermarchaeota in Hydrothermal Sediment.</title>
        <authorList>
            <person name="Zhou Z."/>
            <person name="Liu Y."/>
            <person name="Xu W."/>
            <person name="Pan J."/>
            <person name="Luo Z.H."/>
            <person name="Li M."/>
        </authorList>
    </citation>
    <scope>NUCLEOTIDE SEQUENCE [LARGE SCALE GENOMIC DNA]</scope>
    <source>
        <strain evidence="1">SpSt-125</strain>
    </source>
</reference>
<dbReference type="AlphaFoldDB" id="A0A7J2U2J0"/>
<organism evidence="1">
    <name type="scientific">Ignisphaera aggregans</name>
    <dbReference type="NCBI Taxonomy" id="334771"/>
    <lineage>
        <taxon>Archaea</taxon>
        <taxon>Thermoproteota</taxon>
        <taxon>Thermoprotei</taxon>
        <taxon>Desulfurococcales</taxon>
        <taxon>Desulfurococcaceae</taxon>
        <taxon>Ignisphaera</taxon>
    </lineage>
</organism>
<comment type="caution">
    <text evidence="1">The sequence shown here is derived from an EMBL/GenBank/DDBJ whole genome shotgun (WGS) entry which is preliminary data.</text>
</comment>
<gene>
    <name evidence="1" type="ORF">ENO26_02950</name>
</gene>
<protein>
    <submittedName>
        <fullName evidence="1">Uncharacterized protein</fullName>
    </submittedName>
</protein>
<accession>A0A7J2U2J0</accession>
<proteinExistence type="predicted"/>
<sequence>MVKRSAALEKLLNILPGFRGYRKKEYIREDDRLVREYIVRILSEAIRDLEESIANIAEYDFKTADIYDAILRDLRTVADKIRWAEQGYAPHYNIVKIQEEDLEKIREVDGGLVDDAEKIRSFVSDLKKDTMLKNPVRDRAPQLTQLISDLRSQLIEREKIVKGWVQ</sequence>